<dbReference type="Proteomes" id="UP000509638">
    <property type="component" value="Chromosome"/>
</dbReference>
<dbReference type="GO" id="GO:0106300">
    <property type="term" value="P:protein-DNA covalent cross-linking repair"/>
    <property type="evidence" value="ECO:0007669"/>
    <property type="project" value="InterPro"/>
</dbReference>
<sequence>MNNETDQLVAEFVAQGGKSQDWRPAYSIAPTVNAPIVRERQDEGTVEREVTLARWDWPKPPNRPKGAPIINARIEKVCIPNCTLGL</sequence>
<reference evidence="1 2" key="1">
    <citation type="submission" date="2020-06" db="EMBL/GenBank/DDBJ databases">
        <authorList>
            <person name="Jo H."/>
        </authorList>
    </citation>
    <scope>NUCLEOTIDE SEQUENCE [LARGE SCALE GENOMIC DNA]</scope>
    <source>
        <strain evidence="1 2">I46</strain>
    </source>
</reference>
<protein>
    <submittedName>
        <fullName evidence="1">Uncharacterized protein</fullName>
    </submittedName>
</protein>
<dbReference type="SUPFAM" id="SSF143081">
    <property type="entry name" value="BB1717-like"/>
    <property type="match status" value="1"/>
</dbReference>
<dbReference type="InterPro" id="IPR003738">
    <property type="entry name" value="SRAP"/>
</dbReference>
<dbReference type="AlphaFoldDB" id="A0A7D5F6P1"/>
<proteinExistence type="predicted"/>
<evidence type="ECO:0000313" key="2">
    <source>
        <dbReference type="Proteomes" id="UP000509638"/>
    </source>
</evidence>
<name>A0A7D5F6P1_9MICO</name>
<gene>
    <name evidence="1" type="ORF">HW566_00790</name>
</gene>
<dbReference type="InterPro" id="IPR036590">
    <property type="entry name" value="SRAP-like"/>
</dbReference>
<dbReference type="EMBL" id="CP058316">
    <property type="protein sequence ID" value="QLD10449.1"/>
    <property type="molecule type" value="Genomic_DNA"/>
</dbReference>
<dbReference type="GO" id="GO:0003697">
    <property type="term" value="F:single-stranded DNA binding"/>
    <property type="evidence" value="ECO:0007669"/>
    <property type="project" value="InterPro"/>
</dbReference>
<dbReference type="Gene3D" id="3.90.1680.10">
    <property type="entry name" value="SOS response associated peptidase-like"/>
    <property type="match status" value="1"/>
</dbReference>
<accession>A0A7D5F6P1</accession>
<dbReference type="Pfam" id="PF02586">
    <property type="entry name" value="SRAP"/>
    <property type="match status" value="1"/>
</dbReference>
<evidence type="ECO:0000313" key="1">
    <source>
        <dbReference type="EMBL" id="QLD10449.1"/>
    </source>
</evidence>
<dbReference type="RefSeq" id="WP_178009557.1">
    <property type="nucleotide sequence ID" value="NZ_CP058316.1"/>
</dbReference>
<organism evidence="1 2">
    <name type="scientific">Microbacterium oleivorans</name>
    <dbReference type="NCBI Taxonomy" id="273677"/>
    <lineage>
        <taxon>Bacteria</taxon>
        <taxon>Bacillati</taxon>
        <taxon>Actinomycetota</taxon>
        <taxon>Actinomycetes</taxon>
        <taxon>Micrococcales</taxon>
        <taxon>Microbacteriaceae</taxon>
        <taxon>Microbacterium</taxon>
    </lineage>
</organism>